<keyword evidence="2" id="KW-1185">Reference proteome</keyword>
<organism evidence="1 2">
    <name type="scientific">Dendrothele bispora (strain CBS 962.96)</name>
    <dbReference type="NCBI Taxonomy" id="1314807"/>
    <lineage>
        <taxon>Eukaryota</taxon>
        <taxon>Fungi</taxon>
        <taxon>Dikarya</taxon>
        <taxon>Basidiomycota</taxon>
        <taxon>Agaricomycotina</taxon>
        <taxon>Agaricomycetes</taxon>
        <taxon>Agaricomycetidae</taxon>
        <taxon>Agaricales</taxon>
        <taxon>Agaricales incertae sedis</taxon>
        <taxon>Dendrothele</taxon>
    </lineage>
</organism>
<gene>
    <name evidence="1" type="ORF">K435DRAFT_443886</name>
</gene>
<evidence type="ECO:0000313" key="2">
    <source>
        <dbReference type="Proteomes" id="UP000297245"/>
    </source>
</evidence>
<name>A0A4S8MEP8_DENBC</name>
<dbReference type="EMBL" id="ML179102">
    <property type="protein sequence ID" value="THV00579.1"/>
    <property type="molecule type" value="Genomic_DNA"/>
</dbReference>
<dbReference type="SUPFAM" id="SSF52047">
    <property type="entry name" value="RNI-like"/>
    <property type="match status" value="1"/>
</dbReference>
<evidence type="ECO:0008006" key="3">
    <source>
        <dbReference type="Google" id="ProtNLM"/>
    </source>
</evidence>
<proteinExistence type="predicted"/>
<protein>
    <recommendedName>
        <fullName evidence="3">F-box domain-containing protein</fullName>
    </recommendedName>
</protein>
<sequence length="455" mass="52360">MQSLPTELLQKIGYEVERLADRKCLRHTCSRLGFALKPLLLAEVTLNIHTENLEPGLSLLHALVEQSNSEYSEYIRQIRIVSLSPDFYPSPRVAYRRLPPTTGMAGWDSNDPLCAWITDERSTQNKKIRKAQSDIRRLLEPALKSLYNLRVVQWYWRITDPEWISDTIAKSLSILQHIEEFIYQYTVPHYLWPRFPTLPPIILPELRNLKVVSVSILTRQISRHRAGNGVIQSLIDHSPSEGDDLERGMSIRFDSGSWKIPDALEAFLPSAISHLGLYSWILDEVFYTNLTNLTSLELCDAIPVEFGTTRIWSILSSNQIRLQRLIVDYISTGMLDYLESYSGLEHLSLKCTTGHVQTNRDADRFYNQTLVLHEDTLLSLTIQPKFEGKWCFSEGNVGSFRRCRKLQSLSVRVNSEEISVDPISETEGVLFPKHDRLYANPIVWCFPTHHSTFMP</sequence>
<dbReference type="Proteomes" id="UP000297245">
    <property type="component" value="Unassembled WGS sequence"/>
</dbReference>
<dbReference type="OrthoDB" id="2986625at2759"/>
<reference evidence="1 2" key="1">
    <citation type="journal article" date="2019" name="Nat. Ecol. Evol.">
        <title>Megaphylogeny resolves global patterns of mushroom evolution.</title>
        <authorList>
            <person name="Varga T."/>
            <person name="Krizsan K."/>
            <person name="Foldi C."/>
            <person name="Dima B."/>
            <person name="Sanchez-Garcia M."/>
            <person name="Sanchez-Ramirez S."/>
            <person name="Szollosi G.J."/>
            <person name="Szarkandi J.G."/>
            <person name="Papp V."/>
            <person name="Albert L."/>
            <person name="Andreopoulos W."/>
            <person name="Angelini C."/>
            <person name="Antonin V."/>
            <person name="Barry K.W."/>
            <person name="Bougher N.L."/>
            <person name="Buchanan P."/>
            <person name="Buyck B."/>
            <person name="Bense V."/>
            <person name="Catcheside P."/>
            <person name="Chovatia M."/>
            <person name="Cooper J."/>
            <person name="Damon W."/>
            <person name="Desjardin D."/>
            <person name="Finy P."/>
            <person name="Geml J."/>
            <person name="Haridas S."/>
            <person name="Hughes K."/>
            <person name="Justo A."/>
            <person name="Karasinski D."/>
            <person name="Kautmanova I."/>
            <person name="Kiss B."/>
            <person name="Kocsube S."/>
            <person name="Kotiranta H."/>
            <person name="LaButti K.M."/>
            <person name="Lechner B.E."/>
            <person name="Liimatainen K."/>
            <person name="Lipzen A."/>
            <person name="Lukacs Z."/>
            <person name="Mihaltcheva S."/>
            <person name="Morgado L.N."/>
            <person name="Niskanen T."/>
            <person name="Noordeloos M.E."/>
            <person name="Ohm R.A."/>
            <person name="Ortiz-Santana B."/>
            <person name="Ovrebo C."/>
            <person name="Racz N."/>
            <person name="Riley R."/>
            <person name="Savchenko A."/>
            <person name="Shiryaev A."/>
            <person name="Soop K."/>
            <person name="Spirin V."/>
            <person name="Szebenyi C."/>
            <person name="Tomsovsky M."/>
            <person name="Tulloss R.E."/>
            <person name="Uehling J."/>
            <person name="Grigoriev I.V."/>
            <person name="Vagvolgyi C."/>
            <person name="Papp T."/>
            <person name="Martin F.M."/>
            <person name="Miettinen O."/>
            <person name="Hibbett D.S."/>
            <person name="Nagy L.G."/>
        </authorList>
    </citation>
    <scope>NUCLEOTIDE SEQUENCE [LARGE SCALE GENOMIC DNA]</scope>
    <source>
        <strain evidence="1 2">CBS 962.96</strain>
    </source>
</reference>
<accession>A0A4S8MEP8</accession>
<evidence type="ECO:0000313" key="1">
    <source>
        <dbReference type="EMBL" id="THV00579.1"/>
    </source>
</evidence>
<dbReference type="AlphaFoldDB" id="A0A4S8MEP8"/>